<evidence type="ECO:0000259" key="2">
    <source>
        <dbReference type="Pfam" id="PF08547"/>
    </source>
</evidence>
<dbReference type="STRING" id="93059.P9211_09901"/>
<sequence>MNDTIMGGMSDASCSSTPDGLLVKGCLVEENGGFVSCRSRILFKPIDLSMYEGIQIEIDAEGQTLKFAVNCNDSFLHASSLFFDRIRWVAEVKTKKSGTTRINIPFHNFQPTFRSEPLSYNPKFRTDAINQLQLLYSKFGMPGKQNNTFMPGPFRILLRSLNVYN</sequence>
<dbReference type="GO" id="GO:0010257">
    <property type="term" value="P:NADH dehydrogenase complex assembly"/>
    <property type="evidence" value="ECO:0007669"/>
    <property type="project" value="TreeGrafter"/>
</dbReference>
<proteinExistence type="inferred from homology"/>
<dbReference type="GO" id="GO:0051082">
    <property type="term" value="F:unfolded protein binding"/>
    <property type="evidence" value="ECO:0007669"/>
    <property type="project" value="TreeGrafter"/>
</dbReference>
<protein>
    <recommendedName>
        <fullName evidence="2">NADH:ubiquinone oxidoreductase intermediate-associated protein 30 domain-containing protein</fullName>
    </recommendedName>
</protein>
<dbReference type="HOGENOM" id="CLU_059028_5_1_3"/>
<dbReference type="PANTHER" id="PTHR13194:SF19">
    <property type="entry name" value="NAD(P)-BINDING ROSSMANN-FOLD SUPERFAMILY PROTEIN"/>
    <property type="match status" value="1"/>
</dbReference>
<comment type="similarity">
    <text evidence="1">Belongs to the CIA30 family.</text>
</comment>
<dbReference type="PANTHER" id="PTHR13194">
    <property type="entry name" value="COMPLEX I INTERMEDIATE-ASSOCIATED PROTEIN 30"/>
    <property type="match status" value="1"/>
</dbReference>
<dbReference type="InterPro" id="IPR013857">
    <property type="entry name" value="NADH-UbQ_OxRdtase-assoc_prot30"/>
</dbReference>
<reference evidence="3 4" key="1">
    <citation type="journal article" date="2007" name="PLoS Genet.">
        <title>Patterns and implications of gene gain and loss in the evolution of Prochlorococcus.</title>
        <authorList>
            <person name="Kettler G.C."/>
            <person name="Martiny A.C."/>
            <person name="Huang K."/>
            <person name="Zucker J."/>
            <person name="Coleman M.L."/>
            <person name="Rodrigue S."/>
            <person name="Chen F."/>
            <person name="Lapidus A."/>
            <person name="Ferriera S."/>
            <person name="Johnson J."/>
            <person name="Steglich C."/>
            <person name="Church G.M."/>
            <person name="Richardson P."/>
            <person name="Chisholm S.W."/>
        </authorList>
    </citation>
    <scope>NUCLEOTIDE SEQUENCE [LARGE SCALE GENOMIC DNA]</scope>
    <source>
        <strain evidence="4">MIT 9211</strain>
    </source>
</reference>
<evidence type="ECO:0000313" key="3">
    <source>
        <dbReference type="EMBL" id="ABX08921.1"/>
    </source>
</evidence>
<dbReference type="InterPro" id="IPR008979">
    <property type="entry name" value="Galactose-bd-like_sf"/>
</dbReference>
<dbReference type="eggNOG" id="COG0702">
    <property type="taxonomic scope" value="Bacteria"/>
</dbReference>
<organism evidence="3 4">
    <name type="scientific">Prochlorococcus marinus (strain MIT 9211)</name>
    <dbReference type="NCBI Taxonomy" id="93059"/>
    <lineage>
        <taxon>Bacteria</taxon>
        <taxon>Bacillati</taxon>
        <taxon>Cyanobacteriota</taxon>
        <taxon>Cyanophyceae</taxon>
        <taxon>Synechococcales</taxon>
        <taxon>Prochlorococcaceae</taxon>
        <taxon>Prochlorococcus</taxon>
    </lineage>
</organism>
<evidence type="ECO:0000313" key="4">
    <source>
        <dbReference type="Proteomes" id="UP000000788"/>
    </source>
</evidence>
<dbReference type="Proteomes" id="UP000000788">
    <property type="component" value="Chromosome"/>
</dbReference>
<dbReference type="InterPro" id="IPR039131">
    <property type="entry name" value="NDUFAF1"/>
</dbReference>
<feature type="domain" description="NADH:ubiquinone oxidoreductase intermediate-associated protein 30" evidence="2">
    <location>
        <begin position="1"/>
        <end position="156"/>
    </location>
</feature>
<dbReference type="Pfam" id="PF08547">
    <property type="entry name" value="CIA30"/>
    <property type="match status" value="1"/>
</dbReference>
<dbReference type="KEGG" id="pmj:P9211_09901"/>
<gene>
    <name evidence="3" type="ordered locus">P9211_09901</name>
</gene>
<keyword evidence="4" id="KW-1185">Reference proteome</keyword>
<accession>A9BAQ9</accession>
<dbReference type="SUPFAM" id="SSF49785">
    <property type="entry name" value="Galactose-binding domain-like"/>
    <property type="match status" value="1"/>
</dbReference>
<name>A9BAQ9_PROM4</name>
<evidence type="ECO:0000256" key="1">
    <source>
        <dbReference type="ARBA" id="ARBA00007884"/>
    </source>
</evidence>
<dbReference type="AlphaFoldDB" id="A9BAQ9"/>
<dbReference type="EMBL" id="CP000878">
    <property type="protein sequence ID" value="ABX08921.1"/>
    <property type="molecule type" value="Genomic_DNA"/>
</dbReference>